<evidence type="ECO:0000313" key="2">
    <source>
        <dbReference type="WBParaSite" id="sdigi.contig199.g6010.t1"/>
    </source>
</evidence>
<proteinExistence type="predicted"/>
<accession>A0A915PQ97</accession>
<dbReference type="AlphaFoldDB" id="A0A915PQ97"/>
<dbReference type="WBParaSite" id="sdigi.contig199.g6010.t1">
    <property type="protein sequence ID" value="sdigi.contig199.g6010.t1"/>
    <property type="gene ID" value="sdigi.contig199.g6010"/>
</dbReference>
<dbReference type="Proteomes" id="UP000887581">
    <property type="component" value="Unplaced"/>
</dbReference>
<organism evidence="1 2">
    <name type="scientific">Setaria digitata</name>
    <dbReference type="NCBI Taxonomy" id="48799"/>
    <lineage>
        <taxon>Eukaryota</taxon>
        <taxon>Metazoa</taxon>
        <taxon>Ecdysozoa</taxon>
        <taxon>Nematoda</taxon>
        <taxon>Chromadorea</taxon>
        <taxon>Rhabditida</taxon>
        <taxon>Spirurina</taxon>
        <taxon>Spiruromorpha</taxon>
        <taxon>Filarioidea</taxon>
        <taxon>Setariidae</taxon>
        <taxon>Setaria</taxon>
    </lineage>
</organism>
<evidence type="ECO:0000313" key="1">
    <source>
        <dbReference type="Proteomes" id="UP000887581"/>
    </source>
</evidence>
<name>A0A915PQ97_9BILA</name>
<reference evidence="2" key="1">
    <citation type="submission" date="2022-11" db="UniProtKB">
        <authorList>
            <consortium name="WormBaseParasite"/>
        </authorList>
    </citation>
    <scope>IDENTIFICATION</scope>
</reference>
<keyword evidence="1" id="KW-1185">Reference proteome</keyword>
<sequence length="419" mass="47243">MPDQSVIPVFDNSKNMPSFPTSKSFSGKIVDVVEKWDSLTPPPYEVVGTVIRSPNALREVEEEVFSTTKGNGVVYDRTSNIENDKLYMHEISGKVEGSYGMPSSKHKETKNNNSDLNFKMSAGNNMTKHNSSTYSFLNGNSTVTLETTISTSSILNNTIKKIQNKSSLQEFKSDFRVIDIMEVLYTLVTFVEPVLSLEVTTTTSYPSRSDNSTLANIRDEFFDQLESQSATHAKKTFSQMYQDDDEVEVSHTKEKVDENHSVDTISIDDYMVVKSEQNHGKLKTNSNLNPQVIPRSEFAKNGIKVQEGRIMLGCDVDQIGISKGDSEQISSSNCAPTAETRFWESHDQMREKYEKEDDKSPPVLTHFEKTLWEKLIAGLKCSLRDCREALKPTESIRRYLIEPSISRARKHSGNDQAHS</sequence>
<protein>
    <submittedName>
        <fullName evidence="2">Uncharacterized protein</fullName>
    </submittedName>
</protein>